<proteinExistence type="predicted"/>
<reference evidence="2 3" key="1">
    <citation type="submission" date="2024-03" db="EMBL/GenBank/DDBJ databases">
        <title>Human intestinal bacterial collection.</title>
        <authorList>
            <person name="Pauvert C."/>
            <person name="Hitch T.C.A."/>
            <person name="Clavel T."/>
        </authorList>
    </citation>
    <scope>NUCLEOTIDE SEQUENCE [LARGE SCALE GENOMIC DNA]</scope>
    <source>
        <strain evidence="2 3">CLA-SR-H025</strain>
    </source>
</reference>
<sequence>MKKLERKIKRARENYLKIETSGLSREIDSIIVVSLVEKNRDILKTFYLENLKEEKNLLEEVMPILQGKEFITYSGKTFDLPFIKEKVKFYFNKDLDFNLIDLQEVTKKYNFIFNLESHSNKNLLEKFIGLENLKDQKEYQGIKIKTLFKNYLEGDKAAIEKILAYNFMNLENLTLLDAKIKEELEKNLSLKVLDFTFFIKDIKLLDNKLEISGVTNYGSDYFSNSELYTIEISGLEEEEKFGEEEKNKAEEKNCQSENFYQYLKNYGSEIFSESAKNYESLKNYQSENFSESTKNYESVKIKEEDKKFSLKINTEDALYDHKNTCYYIKKKDLDFNLTNPSKIKSPAQIQILYYKNHLYKNQVELMRKIIEKELGQ</sequence>
<dbReference type="PANTHER" id="PTHR38462">
    <property type="entry name" value="EXONUCLEASE-LIKE PROTEIN"/>
    <property type="match status" value="1"/>
</dbReference>
<dbReference type="SUPFAM" id="SSF53098">
    <property type="entry name" value="Ribonuclease H-like"/>
    <property type="match status" value="1"/>
</dbReference>
<feature type="domain" description="YprB ribonuclease H-like" evidence="1">
    <location>
        <begin position="15"/>
        <end position="178"/>
    </location>
</feature>
<dbReference type="InterPro" id="IPR012337">
    <property type="entry name" value="RNaseH-like_sf"/>
</dbReference>
<evidence type="ECO:0000259" key="1">
    <source>
        <dbReference type="Pfam" id="PF13482"/>
    </source>
</evidence>
<keyword evidence="3" id="KW-1185">Reference proteome</keyword>
<gene>
    <name evidence="2" type="ORF">WMO19_08100</name>
</gene>
<dbReference type="Proteomes" id="UP001447979">
    <property type="component" value="Unassembled WGS sequence"/>
</dbReference>
<protein>
    <submittedName>
        <fullName evidence="2">Ribonuclease H-like domain-containing protein</fullName>
    </submittedName>
</protein>
<name>A0ABV1CHI7_9FIRM</name>
<evidence type="ECO:0000313" key="3">
    <source>
        <dbReference type="Proteomes" id="UP001447979"/>
    </source>
</evidence>
<dbReference type="RefSeq" id="WP_349171266.1">
    <property type="nucleotide sequence ID" value="NZ_JBBMFO010000028.1"/>
</dbReference>
<comment type="caution">
    <text evidence="2">The sequence shown here is derived from an EMBL/GenBank/DDBJ whole genome shotgun (WGS) entry which is preliminary data.</text>
</comment>
<dbReference type="PANTHER" id="PTHR38462:SF1">
    <property type="entry name" value="YPRB RIBONUCLEASE H-LIKE DOMAIN-CONTAINING PROTEIN"/>
    <property type="match status" value="1"/>
</dbReference>
<evidence type="ECO:0000313" key="2">
    <source>
        <dbReference type="EMBL" id="MEQ2401564.1"/>
    </source>
</evidence>
<dbReference type="Pfam" id="PF13482">
    <property type="entry name" value="RNase_H_2"/>
    <property type="match status" value="1"/>
</dbReference>
<dbReference type="EMBL" id="JBBMFO010000028">
    <property type="protein sequence ID" value="MEQ2401564.1"/>
    <property type="molecule type" value="Genomic_DNA"/>
</dbReference>
<organism evidence="2 3">
    <name type="scientific">Peptoniphilus hominis</name>
    <name type="common">ex Hitch et al. 2025</name>
    <dbReference type="NCBI Taxonomy" id="3133174"/>
    <lineage>
        <taxon>Bacteria</taxon>
        <taxon>Bacillati</taxon>
        <taxon>Bacillota</taxon>
        <taxon>Tissierellia</taxon>
        <taxon>Tissierellales</taxon>
        <taxon>Peptoniphilaceae</taxon>
        <taxon>Peptoniphilus</taxon>
    </lineage>
</organism>
<dbReference type="InterPro" id="IPR038720">
    <property type="entry name" value="YprB_RNase_H-like_dom"/>
</dbReference>
<accession>A0ABV1CHI7</accession>